<evidence type="ECO:0000313" key="4">
    <source>
        <dbReference type="EMBL" id="CAL1707942.1"/>
    </source>
</evidence>
<accession>A0ABP1DJC9</accession>
<evidence type="ECO:0000313" key="5">
    <source>
        <dbReference type="Proteomes" id="UP001497453"/>
    </source>
</evidence>
<proteinExistence type="inferred from homology"/>
<dbReference type="PANTHER" id="PTHR10366">
    <property type="entry name" value="NAD DEPENDENT EPIMERASE/DEHYDRATASE"/>
    <property type="match status" value="1"/>
</dbReference>
<dbReference type="Pfam" id="PF01370">
    <property type="entry name" value="Epimerase"/>
    <property type="match status" value="1"/>
</dbReference>
<dbReference type="InterPro" id="IPR001509">
    <property type="entry name" value="Epimerase_deHydtase"/>
</dbReference>
<organism evidence="4 5">
    <name type="scientific">Somion occarium</name>
    <dbReference type="NCBI Taxonomy" id="3059160"/>
    <lineage>
        <taxon>Eukaryota</taxon>
        <taxon>Fungi</taxon>
        <taxon>Dikarya</taxon>
        <taxon>Basidiomycota</taxon>
        <taxon>Agaricomycotina</taxon>
        <taxon>Agaricomycetes</taxon>
        <taxon>Polyporales</taxon>
        <taxon>Cerrenaceae</taxon>
        <taxon>Somion</taxon>
    </lineage>
</organism>
<name>A0ABP1DJC9_9APHY</name>
<dbReference type="PANTHER" id="PTHR10366:SF564">
    <property type="entry name" value="STEROL-4-ALPHA-CARBOXYLATE 3-DEHYDROGENASE, DECARBOXYLATING"/>
    <property type="match status" value="1"/>
</dbReference>
<keyword evidence="1" id="KW-0560">Oxidoreductase</keyword>
<protein>
    <recommendedName>
        <fullName evidence="3">NAD-dependent epimerase/dehydratase domain-containing protein</fullName>
    </recommendedName>
</protein>
<evidence type="ECO:0000256" key="1">
    <source>
        <dbReference type="ARBA" id="ARBA00023002"/>
    </source>
</evidence>
<keyword evidence="5" id="KW-1185">Reference proteome</keyword>
<feature type="domain" description="NAD-dependent epimerase/dehydratase" evidence="3">
    <location>
        <begin position="10"/>
        <end position="265"/>
    </location>
</feature>
<reference evidence="5" key="1">
    <citation type="submission" date="2024-04" db="EMBL/GenBank/DDBJ databases">
        <authorList>
            <person name="Shaw F."/>
            <person name="Minotto A."/>
        </authorList>
    </citation>
    <scope>NUCLEOTIDE SEQUENCE [LARGE SCALE GENOMIC DNA]</scope>
</reference>
<dbReference type="InterPro" id="IPR036291">
    <property type="entry name" value="NAD(P)-bd_dom_sf"/>
</dbReference>
<evidence type="ECO:0000256" key="2">
    <source>
        <dbReference type="ARBA" id="ARBA00023445"/>
    </source>
</evidence>
<dbReference type="Proteomes" id="UP001497453">
    <property type="component" value="Chromosome 4"/>
</dbReference>
<dbReference type="InterPro" id="IPR050425">
    <property type="entry name" value="NAD(P)_dehydrat-like"/>
</dbReference>
<dbReference type="Gene3D" id="3.40.50.720">
    <property type="entry name" value="NAD(P)-binding Rossmann-like Domain"/>
    <property type="match status" value="1"/>
</dbReference>
<dbReference type="SUPFAM" id="SSF51735">
    <property type="entry name" value="NAD(P)-binding Rossmann-fold domains"/>
    <property type="match status" value="1"/>
</dbReference>
<sequence>MPATQAGSTVLVTGANGFVAMWVVRKLLEEGYHVRGTIRSASKGDYMRKVFEDLGDKLELVVVPDIEKEGAFDEAVKGVDAVVHMASPYHFGAVDPAELIDPAIRGTLSILQSALKYGTNIRRIVITTSTAAMVRPTNTPIVFTEDDWNDASIQEVKEKSRDAPGYIKYFASKTLAERAAFDFVEKNKESIGWDLVTIAPPYIFGPMINELSSPSSANASLAEWYQAILESAKSPEELKTSGNAWADVRDIALAHVRAIQQPEAEGRITVSADSFNWHDWVDVVHSLNPSPYPPNSYVQSDPSYDPKTAVRLLNFDTTKARRVLGIDKYISMEQSARDMLEDFRSRGW</sequence>
<dbReference type="EMBL" id="OZ037947">
    <property type="protein sequence ID" value="CAL1707942.1"/>
    <property type="molecule type" value="Genomic_DNA"/>
</dbReference>
<gene>
    <name evidence="4" type="ORF">GFSPODELE1_LOCUS6608</name>
</gene>
<evidence type="ECO:0000259" key="3">
    <source>
        <dbReference type="Pfam" id="PF01370"/>
    </source>
</evidence>
<comment type="similarity">
    <text evidence="2">Belongs to the NAD(P)-dependent epimerase/dehydratase family. Dihydroflavonol-4-reductase subfamily.</text>
</comment>